<evidence type="ECO:0000313" key="10">
    <source>
        <dbReference type="Proteomes" id="UP000799118"/>
    </source>
</evidence>
<dbReference type="OrthoDB" id="39175at2759"/>
<evidence type="ECO:0000256" key="1">
    <source>
        <dbReference type="ARBA" id="ARBA00004123"/>
    </source>
</evidence>
<feature type="compositionally biased region" description="Acidic residues" evidence="7">
    <location>
        <begin position="342"/>
        <end position="359"/>
    </location>
</feature>
<keyword evidence="4" id="KW-0238">DNA-binding</keyword>
<feature type="region of interest" description="Disordered" evidence="7">
    <location>
        <begin position="264"/>
        <end position="306"/>
    </location>
</feature>
<name>A0A6A4IAS7_9AGAR</name>
<dbReference type="EMBL" id="ML769394">
    <property type="protein sequence ID" value="KAE9407766.1"/>
    <property type="molecule type" value="Genomic_DNA"/>
</dbReference>
<feature type="compositionally biased region" description="Low complexity" evidence="7">
    <location>
        <begin position="396"/>
        <end position="405"/>
    </location>
</feature>
<dbReference type="Proteomes" id="UP000799118">
    <property type="component" value="Unassembled WGS sequence"/>
</dbReference>
<reference evidence="9" key="1">
    <citation type="journal article" date="2019" name="Environ. Microbiol.">
        <title>Fungal ecological strategies reflected in gene transcription - a case study of two litter decomposers.</title>
        <authorList>
            <person name="Barbi F."/>
            <person name="Kohler A."/>
            <person name="Barry K."/>
            <person name="Baskaran P."/>
            <person name="Daum C."/>
            <person name="Fauchery L."/>
            <person name="Ihrmark K."/>
            <person name="Kuo A."/>
            <person name="LaButti K."/>
            <person name="Lipzen A."/>
            <person name="Morin E."/>
            <person name="Grigoriev I.V."/>
            <person name="Henrissat B."/>
            <person name="Lindahl B."/>
            <person name="Martin F."/>
        </authorList>
    </citation>
    <scope>NUCLEOTIDE SEQUENCE</scope>
    <source>
        <strain evidence="9">JB14</strain>
    </source>
</reference>
<feature type="compositionally biased region" description="Polar residues" evidence="7">
    <location>
        <begin position="924"/>
        <end position="946"/>
    </location>
</feature>
<dbReference type="PANTHER" id="PTHR31845">
    <property type="entry name" value="FINGER DOMAIN PROTEIN, PUTATIVE-RELATED"/>
    <property type="match status" value="1"/>
</dbReference>
<evidence type="ECO:0000256" key="7">
    <source>
        <dbReference type="SAM" id="MobiDB-lite"/>
    </source>
</evidence>
<sequence>MNDPYHSRRQWNPAYNQPQLQLEQEYDYHQPETSTNNPQYGQYPESIRFTQSIPNDFPFNPSLQSGSSPYTIEQGYGFDSASSQTPSFSNNFLQGGSPAMQQRSYGDASSGFDSSFPSVSNPMRTRPPISLSPPPMHTSSPLTIHTEQKSSSSRPPKGKRPRTNDPTEDSRDDEDADGAETKEKPIKPGACARCKNLKVRCEFKTDTDPCKRCLNGGHECVIPGRKKRRTPPKREHLLNEIQKQAEEIQKLMTKLAKLEEAKKNSLHLPDTSDSSSLASPPILSPSSTHNSTYFGSDLSPASPEVNKDMEDWIGKARESLAEFGGFIGIGGASMPKSYIVEQDPEGSDDSGGDSDADNQEDSRNDGEYEFAIVDDEGEEWSPQDTKPSRTSNKRLSGSSAGSFSASKKKDPAGKSVTIPSEAVPFGLMAELSYKKQTKRQSSSEVEMEEPETETGVANADFFRPSPGPDPARTHVTNLPQLPYILARGIITTQDAEKLFKIFFELVNPSVSIVDPVLYTAQKTVYRSPFLFTTICAISSRFYDEKPALYVQAMNYAQLAAGTALIGGPKNIEMCIAYILLSLYPPPLKRWEESRGWLYLGVAIRIATELNLHLPNTAKPQNETHAREQLNRTRVWLNCFNLDRSTGSQNGKPPIISNNDYIANHSEDWWKSSPYNMKNFDIQLCCYNSELRVMANFRSKIYNDPAHPTGLNKDVDFVKIAAETDEDFLELQTKWYPILDENVDKSDTPGAFRLGLLKLAFGYARLIVLSYGFQHAFGKNSSNDNPFLERCMNAANDIVQAMVEDIGRPIQRIYIRHGPEAQSVFVAFAAAFLVKLLQPKFAAYIDAAKRASIRSRVQSVIDFFSNPEIAIDNRHGPKLYARFLKGLLASPMVAEPNSPGYTRPSRRKTNRSKSSSTQSGEFSELPNSGVHSSNSFDHASPASTAHSLSPPPSQAAMSFDQFAPSGGAIDPFASGDHYPLHGSSYDMDYISGPLPDDDELMRMQSMTDPTMWQDVTVSTSFNWLTQFQNEVQRSAPMYSQQLQYSAQ</sequence>
<dbReference type="SMART" id="SM00906">
    <property type="entry name" value="Fungal_trans"/>
    <property type="match status" value="1"/>
</dbReference>
<feature type="compositionally biased region" description="Polar residues" evidence="7">
    <location>
        <begin position="382"/>
        <end position="395"/>
    </location>
</feature>
<feature type="region of interest" description="Disordered" evidence="7">
    <location>
        <begin position="436"/>
        <end position="474"/>
    </location>
</feature>
<feature type="region of interest" description="Disordered" evidence="7">
    <location>
        <begin position="339"/>
        <end position="417"/>
    </location>
</feature>
<feature type="compositionally biased region" description="Polar residues" evidence="7">
    <location>
        <begin position="31"/>
        <end position="40"/>
    </location>
</feature>
<keyword evidence="6" id="KW-0539">Nucleus</keyword>
<dbReference type="SUPFAM" id="SSF57701">
    <property type="entry name" value="Zn2/Cys6 DNA-binding domain"/>
    <property type="match status" value="1"/>
</dbReference>
<dbReference type="CDD" id="cd12148">
    <property type="entry name" value="fungal_TF_MHR"/>
    <property type="match status" value="1"/>
</dbReference>
<feature type="compositionally biased region" description="Polar residues" evidence="7">
    <location>
        <begin position="61"/>
        <end position="71"/>
    </location>
</feature>
<dbReference type="GO" id="GO:0000976">
    <property type="term" value="F:transcription cis-regulatory region binding"/>
    <property type="evidence" value="ECO:0007669"/>
    <property type="project" value="TreeGrafter"/>
</dbReference>
<gene>
    <name evidence="9" type="ORF">BT96DRAFT_850374</name>
</gene>
<dbReference type="InterPro" id="IPR051089">
    <property type="entry name" value="prtT"/>
</dbReference>
<evidence type="ECO:0000313" key="9">
    <source>
        <dbReference type="EMBL" id="KAE9407766.1"/>
    </source>
</evidence>
<dbReference type="InterPro" id="IPR036864">
    <property type="entry name" value="Zn2-C6_fun-type_DNA-bd_sf"/>
</dbReference>
<feature type="compositionally biased region" description="Low complexity" evidence="7">
    <location>
        <begin position="269"/>
        <end position="288"/>
    </location>
</feature>
<dbReference type="GO" id="GO:0005634">
    <property type="term" value="C:nucleus"/>
    <property type="evidence" value="ECO:0007669"/>
    <property type="project" value="UniProtKB-SubCell"/>
</dbReference>
<evidence type="ECO:0000256" key="3">
    <source>
        <dbReference type="ARBA" id="ARBA00023015"/>
    </source>
</evidence>
<dbReference type="PROSITE" id="PS50048">
    <property type="entry name" value="ZN2_CY6_FUNGAL_2"/>
    <property type="match status" value="1"/>
</dbReference>
<dbReference type="GO" id="GO:0000981">
    <property type="term" value="F:DNA-binding transcription factor activity, RNA polymerase II-specific"/>
    <property type="evidence" value="ECO:0007669"/>
    <property type="project" value="InterPro"/>
</dbReference>
<dbReference type="GO" id="GO:0006351">
    <property type="term" value="P:DNA-templated transcription"/>
    <property type="evidence" value="ECO:0007669"/>
    <property type="project" value="InterPro"/>
</dbReference>
<protein>
    <recommendedName>
        <fullName evidence="8">Zn(2)-C6 fungal-type domain-containing protein</fullName>
    </recommendedName>
</protein>
<keyword evidence="5" id="KW-0804">Transcription</keyword>
<evidence type="ECO:0000259" key="8">
    <source>
        <dbReference type="PROSITE" id="PS50048"/>
    </source>
</evidence>
<feature type="compositionally biased region" description="Acidic residues" evidence="7">
    <location>
        <begin position="372"/>
        <end position="381"/>
    </location>
</feature>
<dbReference type="CDD" id="cd00067">
    <property type="entry name" value="GAL4"/>
    <property type="match status" value="1"/>
</dbReference>
<feature type="region of interest" description="Disordered" evidence="7">
    <location>
        <begin position="25"/>
        <end position="186"/>
    </location>
</feature>
<dbReference type="InterPro" id="IPR007219">
    <property type="entry name" value="XnlR_reg_dom"/>
</dbReference>
<keyword evidence="10" id="KW-1185">Reference proteome</keyword>
<accession>A0A6A4IAS7</accession>
<feature type="domain" description="Zn(2)-C6 fungal-type" evidence="8">
    <location>
        <begin position="190"/>
        <end position="222"/>
    </location>
</feature>
<comment type="subcellular location">
    <subcellularLocation>
        <location evidence="1">Nucleus</location>
    </subcellularLocation>
</comment>
<dbReference type="PROSITE" id="PS00463">
    <property type="entry name" value="ZN2_CY6_FUNGAL_1"/>
    <property type="match status" value="1"/>
</dbReference>
<proteinExistence type="predicted"/>
<evidence type="ECO:0000256" key="6">
    <source>
        <dbReference type="ARBA" id="ARBA00023242"/>
    </source>
</evidence>
<feature type="compositionally biased region" description="Polar residues" evidence="7">
    <location>
        <begin position="80"/>
        <end position="103"/>
    </location>
</feature>
<evidence type="ECO:0000256" key="4">
    <source>
        <dbReference type="ARBA" id="ARBA00023125"/>
    </source>
</evidence>
<dbReference type="PANTHER" id="PTHR31845:SF19">
    <property type="entry name" value="TRANSCRIPTION FACTOR DOMAIN-CONTAINING PROTEIN"/>
    <property type="match status" value="1"/>
</dbReference>
<evidence type="ECO:0000256" key="2">
    <source>
        <dbReference type="ARBA" id="ARBA00022723"/>
    </source>
</evidence>
<evidence type="ECO:0000256" key="5">
    <source>
        <dbReference type="ARBA" id="ARBA00023163"/>
    </source>
</evidence>
<dbReference type="Pfam" id="PF00172">
    <property type="entry name" value="Zn_clus"/>
    <property type="match status" value="1"/>
</dbReference>
<feature type="compositionally biased region" description="Low complexity" evidence="7">
    <location>
        <begin position="104"/>
        <end position="120"/>
    </location>
</feature>
<organism evidence="9 10">
    <name type="scientific">Gymnopus androsaceus JB14</name>
    <dbReference type="NCBI Taxonomy" id="1447944"/>
    <lineage>
        <taxon>Eukaryota</taxon>
        <taxon>Fungi</taxon>
        <taxon>Dikarya</taxon>
        <taxon>Basidiomycota</taxon>
        <taxon>Agaricomycotina</taxon>
        <taxon>Agaricomycetes</taxon>
        <taxon>Agaricomycetidae</taxon>
        <taxon>Agaricales</taxon>
        <taxon>Marasmiineae</taxon>
        <taxon>Omphalotaceae</taxon>
        <taxon>Gymnopus</taxon>
    </lineage>
</organism>
<dbReference type="GO" id="GO:0008270">
    <property type="term" value="F:zinc ion binding"/>
    <property type="evidence" value="ECO:0007669"/>
    <property type="project" value="InterPro"/>
</dbReference>
<dbReference type="Gene3D" id="4.10.240.10">
    <property type="entry name" value="Zn(2)-C6 fungal-type DNA-binding domain"/>
    <property type="match status" value="1"/>
</dbReference>
<keyword evidence="3" id="KW-0805">Transcription regulation</keyword>
<keyword evidence="2" id="KW-0479">Metal-binding</keyword>
<feature type="region of interest" description="Disordered" evidence="7">
    <location>
        <begin position="894"/>
        <end position="960"/>
    </location>
</feature>
<dbReference type="Pfam" id="PF04082">
    <property type="entry name" value="Fungal_trans"/>
    <property type="match status" value="1"/>
</dbReference>
<dbReference type="AlphaFoldDB" id="A0A6A4IAS7"/>
<dbReference type="InterPro" id="IPR001138">
    <property type="entry name" value="Zn2Cys6_DnaBD"/>
</dbReference>